<feature type="binding site" evidence="3">
    <location>
        <position position="49"/>
    </location>
    <ligand>
        <name>Ca(2+)</name>
        <dbReference type="ChEBI" id="CHEBI:29108"/>
    </ligand>
</feature>
<sequence length="73" mass="8283">MKALVQLKANLYYSASGQVLRDMSALGEMLYCLTGRCPHEYQHYACYCGQQGTGNPVDQLDRSEVAHKRTHLY</sequence>
<reference evidence="5" key="2">
    <citation type="submission" date="2025-09" db="UniProtKB">
        <authorList>
            <consortium name="Ensembl"/>
        </authorList>
    </citation>
    <scope>IDENTIFICATION</scope>
</reference>
<dbReference type="GO" id="GO:0016042">
    <property type="term" value="P:lipid catabolic process"/>
    <property type="evidence" value="ECO:0007669"/>
    <property type="project" value="InterPro"/>
</dbReference>
<evidence type="ECO:0000256" key="2">
    <source>
        <dbReference type="ARBA" id="ARBA00022525"/>
    </source>
</evidence>
<evidence type="ECO:0000259" key="4">
    <source>
        <dbReference type="Pfam" id="PF00068"/>
    </source>
</evidence>
<name>A0A673MCP8_9TELE</name>
<organism evidence="5 6">
    <name type="scientific">Sinocyclocheilus rhinocerous</name>
    <dbReference type="NCBI Taxonomy" id="307959"/>
    <lineage>
        <taxon>Eukaryota</taxon>
        <taxon>Metazoa</taxon>
        <taxon>Chordata</taxon>
        <taxon>Craniata</taxon>
        <taxon>Vertebrata</taxon>
        <taxon>Euteleostomi</taxon>
        <taxon>Actinopterygii</taxon>
        <taxon>Neopterygii</taxon>
        <taxon>Teleostei</taxon>
        <taxon>Ostariophysi</taxon>
        <taxon>Cypriniformes</taxon>
        <taxon>Cyprinidae</taxon>
        <taxon>Cyprininae</taxon>
        <taxon>Sinocyclocheilus</taxon>
    </lineage>
</organism>
<dbReference type="InterPro" id="IPR016090">
    <property type="entry name" value="PLA2-like_dom"/>
</dbReference>
<dbReference type="InterPro" id="IPR001211">
    <property type="entry name" value="PLA2"/>
</dbReference>
<evidence type="ECO:0000256" key="1">
    <source>
        <dbReference type="ARBA" id="ARBA00004613"/>
    </source>
</evidence>
<evidence type="ECO:0000256" key="3">
    <source>
        <dbReference type="PIRSR" id="PIRSR601211-2"/>
    </source>
</evidence>
<protein>
    <recommendedName>
        <fullName evidence="4">Phospholipase A2-like central domain-containing protein</fullName>
    </recommendedName>
</protein>
<dbReference type="GO" id="GO:0005576">
    <property type="term" value="C:extracellular region"/>
    <property type="evidence" value="ECO:0007669"/>
    <property type="project" value="UniProtKB-SubCell"/>
</dbReference>
<proteinExistence type="predicted"/>
<feature type="binding site" evidence="3">
    <location>
        <position position="47"/>
    </location>
    <ligand>
        <name>Ca(2+)</name>
        <dbReference type="ChEBI" id="CHEBI:29108"/>
    </ligand>
</feature>
<evidence type="ECO:0000313" key="5">
    <source>
        <dbReference type="Ensembl" id="ENSSRHP00000090120.1"/>
    </source>
</evidence>
<dbReference type="GO" id="GO:0005543">
    <property type="term" value="F:phospholipid binding"/>
    <property type="evidence" value="ECO:0007669"/>
    <property type="project" value="TreeGrafter"/>
</dbReference>
<reference evidence="5" key="1">
    <citation type="submission" date="2025-08" db="UniProtKB">
        <authorList>
            <consortium name="Ensembl"/>
        </authorList>
    </citation>
    <scope>IDENTIFICATION</scope>
</reference>
<dbReference type="AlphaFoldDB" id="A0A673MCP8"/>
<dbReference type="Pfam" id="PF00068">
    <property type="entry name" value="Phospholip_A2_1"/>
    <property type="match status" value="1"/>
</dbReference>
<dbReference type="Proteomes" id="UP000472270">
    <property type="component" value="Unassembled WGS sequence"/>
</dbReference>
<keyword evidence="3" id="KW-0479">Metal-binding</keyword>
<dbReference type="Ensembl" id="ENSSRHT00000092549.1">
    <property type="protein sequence ID" value="ENSSRHP00000090120.1"/>
    <property type="gene ID" value="ENSSRHG00000044507.1"/>
</dbReference>
<dbReference type="InterPro" id="IPR036444">
    <property type="entry name" value="PLipase_A2_dom_sf"/>
</dbReference>
<dbReference type="PANTHER" id="PTHR11716:SF1">
    <property type="entry name" value="OTOCONIN-90"/>
    <property type="match status" value="1"/>
</dbReference>
<keyword evidence="6" id="KW-1185">Reference proteome</keyword>
<dbReference type="Gene3D" id="1.20.90.10">
    <property type="entry name" value="Phospholipase A2 domain"/>
    <property type="match status" value="1"/>
</dbReference>
<accession>A0A673MCP8</accession>
<dbReference type="SUPFAM" id="SSF48619">
    <property type="entry name" value="Phospholipase A2, PLA2"/>
    <property type="match status" value="1"/>
</dbReference>
<comment type="subcellular location">
    <subcellularLocation>
        <location evidence="1">Secreted</location>
    </subcellularLocation>
</comment>
<comment type="cofactor">
    <cofactor evidence="3">
        <name>Ca(2+)</name>
        <dbReference type="ChEBI" id="CHEBI:29108"/>
    </cofactor>
    <text evidence="3">Binds 1 Ca(2+) ion per subunit.</text>
</comment>
<feature type="domain" description="Phospholipase A2-like central" evidence="4">
    <location>
        <begin position="25"/>
        <end position="68"/>
    </location>
</feature>
<keyword evidence="3" id="KW-0106">Calcium</keyword>
<keyword evidence="2" id="KW-0964">Secreted</keyword>
<dbReference type="PANTHER" id="PTHR11716">
    <property type="entry name" value="PHOSPHOLIPASE A2 FAMILY MEMBER"/>
    <property type="match status" value="1"/>
</dbReference>
<dbReference type="GO" id="GO:0006644">
    <property type="term" value="P:phospholipid metabolic process"/>
    <property type="evidence" value="ECO:0007669"/>
    <property type="project" value="InterPro"/>
</dbReference>
<evidence type="ECO:0000313" key="6">
    <source>
        <dbReference type="Proteomes" id="UP000472270"/>
    </source>
</evidence>
<dbReference type="GO" id="GO:0005509">
    <property type="term" value="F:calcium ion binding"/>
    <property type="evidence" value="ECO:0007669"/>
    <property type="project" value="InterPro"/>
</dbReference>
<dbReference type="GO" id="GO:0047498">
    <property type="term" value="F:calcium-dependent phospholipase A2 activity"/>
    <property type="evidence" value="ECO:0007669"/>
    <property type="project" value="TreeGrafter"/>
</dbReference>
<dbReference type="GO" id="GO:0050482">
    <property type="term" value="P:arachidonate secretion"/>
    <property type="evidence" value="ECO:0007669"/>
    <property type="project" value="InterPro"/>
</dbReference>